<dbReference type="UniPathway" id="UPA00143"/>
<name>E9HL26_DAPPU</name>
<dbReference type="Pfam" id="PF00632">
    <property type="entry name" value="HECT"/>
    <property type="match status" value="1"/>
</dbReference>
<accession>E9HL26</accession>
<dbReference type="PROSITE" id="PS50237">
    <property type="entry name" value="HECT"/>
    <property type="match status" value="1"/>
</dbReference>
<dbReference type="GO" id="GO:0061630">
    <property type="term" value="F:ubiquitin protein ligase activity"/>
    <property type="evidence" value="ECO:0007669"/>
    <property type="project" value="UniProtKB-UniRule"/>
</dbReference>
<evidence type="ECO:0000256" key="3">
    <source>
        <dbReference type="PROSITE-ProRule" id="PRU00104"/>
    </source>
</evidence>
<evidence type="ECO:0000313" key="6">
    <source>
        <dbReference type="EMBL" id="EFX67558.1"/>
    </source>
</evidence>
<dbReference type="AlphaFoldDB" id="E9HL26"/>
<comment type="catalytic activity">
    <reaction evidence="4">
        <text>S-ubiquitinyl-[E2 ubiquitin-conjugating enzyme]-L-cysteine + [acceptor protein]-L-lysine = [E2 ubiquitin-conjugating enzyme]-L-cysteine + N(6)-ubiquitinyl-[acceptor protein]-L-lysine.</text>
        <dbReference type="EC" id="2.3.2.26"/>
    </reaction>
</comment>
<keyword evidence="2 3" id="KW-0833">Ubl conjugation pathway</keyword>
<evidence type="ECO:0000256" key="1">
    <source>
        <dbReference type="ARBA" id="ARBA00022679"/>
    </source>
</evidence>
<keyword evidence="1 4" id="KW-0808">Transferase</keyword>
<dbReference type="SUPFAM" id="SSF56204">
    <property type="entry name" value="Hect, E3 ligase catalytic domain"/>
    <property type="match status" value="1"/>
</dbReference>
<reference evidence="6 7" key="1">
    <citation type="journal article" date="2011" name="Science">
        <title>The ecoresponsive genome of Daphnia pulex.</title>
        <authorList>
            <person name="Colbourne J.K."/>
            <person name="Pfrender M.E."/>
            <person name="Gilbert D."/>
            <person name="Thomas W.K."/>
            <person name="Tucker A."/>
            <person name="Oakley T.H."/>
            <person name="Tokishita S."/>
            <person name="Aerts A."/>
            <person name="Arnold G.J."/>
            <person name="Basu M.K."/>
            <person name="Bauer D.J."/>
            <person name="Caceres C.E."/>
            <person name="Carmel L."/>
            <person name="Casola C."/>
            <person name="Choi J.H."/>
            <person name="Detter J.C."/>
            <person name="Dong Q."/>
            <person name="Dusheyko S."/>
            <person name="Eads B.D."/>
            <person name="Frohlich T."/>
            <person name="Geiler-Samerotte K.A."/>
            <person name="Gerlach D."/>
            <person name="Hatcher P."/>
            <person name="Jogdeo S."/>
            <person name="Krijgsveld J."/>
            <person name="Kriventseva E.V."/>
            <person name="Kultz D."/>
            <person name="Laforsch C."/>
            <person name="Lindquist E."/>
            <person name="Lopez J."/>
            <person name="Manak J.R."/>
            <person name="Muller J."/>
            <person name="Pangilinan J."/>
            <person name="Patwardhan R.P."/>
            <person name="Pitluck S."/>
            <person name="Pritham E.J."/>
            <person name="Rechtsteiner A."/>
            <person name="Rho M."/>
            <person name="Rogozin I.B."/>
            <person name="Sakarya O."/>
            <person name="Salamov A."/>
            <person name="Schaack S."/>
            <person name="Shapiro H."/>
            <person name="Shiga Y."/>
            <person name="Skalitzky C."/>
            <person name="Smith Z."/>
            <person name="Souvorov A."/>
            <person name="Sung W."/>
            <person name="Tang Z."/>
            <person name="Tsuchiya D."/>
            <person name="Tu H."/>
            <person name="Vos H."/>
            <person name="Wang M."/>
            <person name="Wolf Y.I."/>
            <person name="Yamagata H."/>
            <person name="Yamada T."/>
            <person name="Ye Y."/>
            <person name="Shaw J.R."/>
            <person name="Andrews J."/>
            <person name="Crease T.J."/>
            <person name="Tang H."/>
            <person name="Lucas S.M."/>
            <person name="Robertson H.M."/>
            <person name="Bork P."/>
            <person name="Koonin E.V."/>
            <person name="Zdobnov E.M."/>
            <person name="Grigoriev I.V."/>
            <person name="Lynch M."/>
            <person name="Boore J.L."/>
        </authorList>
    </citation>
    <scope>NUCLEOTIDE SEQUENCE [LARGE SCALE GENOMIC DNA]</scope>
</reference>
<dbReference type="EMBL" id="GL732675">
    <property type="protein sequence ID" value="EFX67558.1"/>
    <property type="molecule type" value="Genomic_DNA"/>
</dbReference>
<comment type="similarity">
    <text evidence="4">Belongs to the UPL family. K-HECT subfamily.</text>
</comment>
<dbReference type="InterPro" id="IPR035983">
    <property type="entry name" value="Hect_E3_ubiquitin_ligase"/>
</dbReference>
<comment type="function">
    <text evidence="4">E3 ubiquitin-protein ligase which accepts ubiquitin from an E2 ubiquitin-conjugating enzyme in the form of a thioester and then directly transfers the ubiquitin to targeted substrates.</text>
</comment>
<gene>
    <name evidence="6" type="ORF">DAPPUDRAFT_330943</name>
</gene>
<proteinExistence type="inferred from homology"/>
<dbReference type="InterPro" id="IPR000569">
    <property type="entry name" value="HECT_dom"/>
</dbReference>
<organism evidence="6 7">
    <name type="scientific">Daphnia pulex</name>
    <name type="common">Water flea</name>
    <dbReference type="NCBI Taxonomy" id="6669"/>
    <lineage>
        <taxon>Eukaryota</taxon>
        <taxon>Metazoa</taxon>
        <taxon>Ecdysozoa</taxon>
        <taxon>Arthropoda</taxon>
        <taxon>Crustacea</taxon>
        <taxon>Branchiopoda</taxon>
        <taxon>Diplostraca</taxon>
        <taxon>Cladocera</taxon>
        <taxon>Anomopoda</taxon>
        <taxon>Daphniidae</taxon>
        <taxon>Daphnia</taxon>
    </lineage>
</organism>
<dbReference type="PANTHER" id="PTHR45670">
    <property type="entry name" value="E3 UBIQUITIN-PROTEIN LIGASE TRIP12"/>
    <property type="match status" value="1"/>
</dbReference>
<evidence type="ECO:0000313" key="7">
    <source>
        <dbReference type="Proteomes" id="UP000000305"/>
    </source>
</evidence>
<dbReference type="GO" id="GO:0016567">
    <property type="term" value="P:protein ubiquitination"/>
    <property type="evidence" value="ECO:0007669"/>
    <property type="project" value="UniProtKB-UniPathway"/>
</dbReference>
<dbReference type="EC" id="2.3.2.26" evidence="4"/>
<protein>
    <recommendedName>
        <fullName evidence="4">E3 ubiquitin-protein ligase</fullName>
        <ecNumber evidence="4">2.3.2.26</ecNumber>
    </recommendedName>
</protein>
<evidence type="ECO:0000256" key="4">
    <source>
        <dbReference type="RuleBase" id="RU369009"/>
    </source>
</evidence>
<feature type="domain" description="HECT" evidence="5">
    <location>
        <begin position="174"/>
        <end position="294"/>
    </location>
</feature>
<dbReference type="PANTHER" id="PTHR45670:SF13">
    <property type="entry name" value="E3 UBIQUITIN-PROTEIN LIGASE TRIP12"/>
    <property type="match status" value="1"/>
</dbReference>
<dbReference type="HOGENOM" id="CLU_919070_0_0_1"/>
<dbReference type="eggNOG" id="KOG0170">
    <property type="taxonomic scope" value="Eukaryota"/>
</dbReference>
<sequence length="303" mass="34651">MFIISCFHSTPHCGDNFLGPPPKRNQELKDIGIITTSKLPLWIPELAQSCTFLFPIKTRKLLFYIKTFDRESSLQKLKNGHGVGPTKEFFVKSFREIQRFHLKLWRGEVNSGLEDATVHYKVLAKCVIDSRQRPIVQNSTLITSVPRENIFRGLREELEDLDLDFTLTRSLVLKLKNNGTTEPFSLSNLCNYIELFSYLILVGGVNVAMHALEAGFESNINSRFSNTSPHHFCYTALIYSVSLQVYQIEKECEIENVVDSWDSSPSPRPAQVMAEIVSTYDSNERKKFLQFLTGDTLAFRGRL</sequence>
<evidence type="ECO:0000259" key="5">
    <source>
        <dbReference type="PROSITE" id="PS50237"/>
    </source>
</evidence>
<keyword evidence="7" id="KW-1185">Reference proteome</keyword>
<evidence type="ECO:0000256" key="2">
    <source>
        <dbReference type="ARBA" id="ARBA00022786"/>
    </source>
</evidence>
<dbReference type="InParanoid" id="E9HL26"/>
<dbReference type="GO" id="GO:0006511">
    <property type="term" value="P:ubiquitin-dependent protein catabolic process"/>
    <property type="evidence" value="ECO:0007669"/>
    <property type="project" value="UniProtKB-UniRule"/>
</dbReference>
<dbReference type="STRING" id="6669.E9HL26"/>
<dbReference type="InterPro" id="IPR045322">
    <property type="entry name" value="HECTD1/TRIP12-like"/>
</dbReference>
<dbReference type="GO" id="GO:0009966">
    <property type="term" value="P:regulation of signal transduction"/>
    <property type="evidence" value="ECO:0007669"/>
    <property type="project" value="UniProtKB-ARBA"/>
</dbReference>
<dbReference type="KEGG" id="dpx:DAPPUDRAFT_330943"/>
<dbReference type="Proteomes" id="UP000000305">
    <property type="component" value="Unassembled WGS sequence"/>
</dbReference>
<comment type="caution">
    <text evidence="3">Lacks conserved residue(s) required for the propagation of feature annotation.</text>
</comment>
<comment type="pathway">
    <text evidence="4">Protein modification; protein ubiquitination.</text>
</comment>